<sequence length="129" mass="13635">MESLGEVYAGFKEHYVASTTTRMMLCDMLTATAVATTAVQAVYCFLLGSFPFNSFLAGLFCSMGIAVLTISLRLQLGGGSEFEGRTPEKVRTCAASGGGRGPGLLVAHGDGMRIYGVPFPATTFGMVWM</sequence>
<keyword evidence="7 8" id="KW-0472">Membrane</keyword>
<dbReference type="GO" id="GO:0006487">
    <property type="term" value="P:protein N-linked glycosylation"/>
    <property type="evidence" value="ECO:0007669"/>
    <property type="project" value="TreeGrafter"/>
</dbReference>
<dbReference type="EMBL" id="HBGJ01010857">
    <property type="protein sequence ID" value="CAD9248408.1"/>
    <property type="molecule type" value="Transcribed_RNA"/>
</dbReference>
<feature type="transmembrane region" description="Helical" evidence="8">
    <location>
        <begin position="28"/>
        <end position="48"/>
    </location>
</feature>
<comment type="subunit">
    <text evidence="8">Component of the oligosaccharyltransferase (OST) complex.</text>
</comment>
<protein>
    <recommendedName>
        <fullName evidence="8">Dolichyl-diphosphooligosaccharide--protein glycosyltransferase subunit OST2</fullName>
        <shortName evidence="8">Oligosaccharyl transferase subunit OST2</shortName>
    </recommendedName>
</protein>
<proteinExistence type="inferred from homology"/>
<evidence type="ECO:0000256" key="1">
    <source>
        <dbReference type="ARBA" id="ARBA00004477"/>
    </source>
</evidence>
<comment type="subcellular location">
    <subcellularLocation>
        <location evidence="1 8">Endoplasmic reticulum membrane</location>
        <topology evidence="1 8">Multi-pass membrane protein</topology>
    </subcellularLocation>
</comment>
<dbReference type="InterPro" id="IPR003038">
    <property type="entry name" value="DAD/Ost2"/>
</dbReference>
<dbReference type="EMBL" id="HBGJ01010853">
    <property type="protein sequence ID" value="CAD9248405.1"/>
    <property type="molecule type" value="Transcribed_RNA"/>
</dbReference>
<feature type="transmembrane region" description="Helical" evidence="8">
    <location>
        <begin position="54"/>
        <end position="72"/>
    </location>
</feature>
<dbReference type="AlphaFoldDB" id="A0A6U4ECB9"/>
<accession>A0A6U4ECB9</accession>
<comment type="pathway">
    <text evidence="2 8">Protein modification; protein glycosylation.</text>
</comment>
<evidence type="ECO:0000313" key="10">
    <source>
        <dbReference type="EMBL" id="CAD9248408.1"/>
    </source>
</evidence>
<evidence type="ECO:0000256" key="3">
    <source>
        <dbReference type="ARBA" id="ARBA00009386"/>
    </source>
</evidence>
<dbReference type="UniPathway" id="UPA00378"/>
<evidence type="ECO:0000313" key="9">
    <source>
        <dbReference type="EMBL" id="CAD9248405.1"/>
    </source>
</evidence>
<keyword evidence="4 8" id="KW-0812">Transmembrane</keyword>
<dbReference type="GO" id="GO:0008250">
    <property type="term" value="C:oligosaccharyltransferase complex"/>
    <property type="evidence" value="ECO:0007669"/>
    <property type="project" value="InterPro"/>
</dbReference>
<evidence type="ECO:0000256" key="4">
    <source>
        <dbReference type="ARBA" id="ARBA00022692"/>
    </source>
</evidence>
<reference evidence="10" key="1">
    <citation type="submission" date="2021-01" db="EMBL/GenBank/DDBJ databases">
        <authorList>
            <person name="Corre E."/>
            <person name="Pelletier E."/>
            <person name="Niang G."/>
            <person name="Scheremetjew M."/>
            <person name="Finn R."/>
            <person name="Kale V."/>
            <person name="Holt S."/>
            <person name="Cochrane G."/>
            <person name="Meng A."/>
            <person name="Brown T."/>
            <person name="Cohen L."/>
        </authorList>
    </citation>
    <scope>NUCLEOTIDE SEQUENCE</scope>
    <source>
        <strain evidence="10">CCMP2877</strain>
    </source>
</reference>
<evidence type="ECO:0000256" key="8">
    <source>
        <dbReference type="RuleBase" id="RU361136"/>
    </source>
</evidence>
<name>A0A6U4ECB9_9STRA</name>
<organism evidence="10">
    <name type="scientific">Phaeomonas parva</name>
    <dbReference type="NCBI Taxonomy" id="124430"/>
    <lineage>
        <taxon>Eukaryota</taxon>
        <taxon>Sar</taxon>
        <taxon>Stramenopiles</taxon>
        <taxon>Ochrophyta</taxon>
        <taxon>Pinguiophyceae</taxon>
        <taxon>Pinguiochrysidales</taxon>
        <taxon>Pinguiochrysidaceae</taxon>
        <taxon>Phaeomonas</taxon>
    </lineage>
</organism>
<dbReference type="Pfam" id="PF02109">
    <property type="entry name" value="DAD"/>
    <property type="match status" value="1"/>
</dbReference>
<dbReference type="PANTHER" id="PTHR10705:SF0">
    <property type="entry name" value="DOLICHYL-DIPHOSPHOOLIGOSACCHARIDE--PROTEIN GLYCOSYLTRANSFERASE SUBUNIT DAD1"/>
    <property type="match status" value="1"/>
</dbReference>
<dbReference type="PANTHER" id="PTHR10705">
    <property type="entry name" value="DOLICHYL-DIPHOSPHOOLIGOSACCHARIDE--PROTEIN GLYCOSYLTRANSFERASE SUBUNIT DAD1"/>
    <property type="match status" value="1"/>
</dbReference>
<comment type="function">
    <text evidence="8">Subunit of the oligosaccharyl transferase (OST) complex that catalyzes the initial transfer of a defined glycan (Glc(3)Man(9)GlcNAc(2) in eukaryotes) from the lipid carrier dolichol-pyrophosphate to an asparagine residue within an Asn-X-Ser/Thr consensus motif in nascent polypeptide chains, the first step in protein N-glycosylation. N-glycosylation occurs cotranslationally and the complex associates with the Sec61 complex at the channel-forming translocon complex that mediates protein translocation across the endoplasmic reticulum (ER). All subunits are required for a maximal enzyme activity.</text>
</comment>
<keyword evidence="6 8" id="KW-1133">Transmembrane helix</keyword>
<gene>
    <name evidence="9" type="ORF">PPAR1163_LOCUS6764</name>
    <name evidence="10" type="ORF">PPAR1163_LOCUS6767</name>
</gene>
<comment type="similarity">
    <text evidence="3 8">Belongs to the DAD/OST2 family.</text>
</comment>
<comment type="caution">
    <text evidence="8">Lacks conserved residue(s) required for the propagation of feature annotation.</text>
</comment>
<evidence type="ECO:0000256" key="2">
    <source>
        <dbReference type="ARBA" id="ARBA00004922"/>
    </source>
</evidence>
<keyword evidence="5 8" id="KW-0256">Endoplasmic reticulum</keyword>
<evidence type="ECO:0000256" key="6">
    <source>
        <dbReference type="ARBA" id="ARBA00022989"/>
    </source>
</evidence>
<evidence type="ECO:0000256" key="7">
    <source>
        <dbReference type="ARBA" id="ARBA00023136"/>
    </source>
</evidence>
<evidence type="ECO:0000256" key="5">
    <source>
        <dbReference type="ARBA" id="ARBA00022824"/>
    </source>
</evidence>